<dbReference type="InterPro" id="IPR002591">
    <property type="entry name" value="Phosphodiest/P_Trfase"/>
</dbReference>
<dbReference type="eggNOG" id="arCOG01380">
    <property type="taxonomic scope" value="Archaea"/>
</dbReference>
<name>A0A1I0M627_9EURY</name>
<dbReference type="RefSeq" id="WP_049989883.1">
    <property type="nucleotide sequence ID" value="NZ_FOIS01000001.1"/>
</dbReference>
<dbReference type="Proteomes" id="UP000183275">
    <property type="component" value="Unassembled WGS sequence"/>
</dbReference>
<dbReference type="OrthoDB" id="330975at2157"/>
<reference evidence="2" key="1">
    <citation type="submission" date="2016-10" db="EMBL/GenBank/DDBJ databases">
        <authorList>
            <person name="Varghese N."/>
        </authorList>
    </citation>
    <scope>NUCLEOTIDE SEQUENCE [LARGE SCALE GENOMIC DNA]</scope>
    <source>
        <strain evidence="2">CGMCC 1.12284</strain>
    </source>
</reference>
<protein>
    <submittedName>
        <fullName evidence="1">Type I phosphodiesterase / nucleotide pyrophosphatase</fullName>
    </submittedName>
</protein>
<dbReference type="EMBL" id="FOIS01000001">
    <property type="protein sequence ID" value="SEV83925.1"/>
    <property type="molecule type" value="Genomic_DNA"/>
</dbReference>
<evidence type="ECO:0000313" key="1">
    <source>
        <dbReference type="EMBL" id="SEV83925.1"/>
    </source>
</evidence>
<accession>A0A1I0M627</accession>
<sequence length="296" mass="33321">MSDTICVLGIDAADYELAKEWDCDNLLLETSNRLTVEPYSLDVPATLEVWPSIATGASPDDHGITLHPTESGEFEIRQFLTLFGSKLPDPVKKPLKRAYNEVSSTGYPTTDRESMFQKGTVYNWPGVTPCYDWDRELEWFRGVQNGDVSESEFCQRSFGLAGKGVGWLRSQAMMNVPIAGAHVHYLDSTGHIYADRPERLREHYERMDELVAELRDRTDHLLIVSDHGMKTAAVDDAELGVHSMRPFISSSKDAELPGHVLEIREWVEKLVDGEMEFEDASEIDAPTEHLADLGYL</sequence>
<organism evidence="1 2">
    <name type="scientific">Natrinema salifodinae</name>
    <dbReference type="NCBI Taxonomy" id="1202768"/>
    <lineage>
        <taxon>Archaea</taxon>
        <taxon>Methanobacteriati</taxon>
        <taxon>Methanobacteriota</taxon>
        <taxon>Stenosarchaea group</taxon>
        <taxon>Halobacteria</taxon>
        <taxon>Halobacteriales</taxon>
        <taxon>Natrialbaceae</taxon>
        <taxon>Natrinema</taxon>
    </lineage>
</organism>
<dbReference type="Pfam" id="PF01663">
    <property type="entry name" value="Phosphodiest"/>
    <property type="match status" value="1"/>
</dbReference>
<dbReference type="SUPFAM" id="SSF53649">
    <property type="entry name" value="Alkaline phosphatase-like"/>
    <property type="match status" value="1"/>
</dbReference>
<dbReference type="Gene3D" id="3.40.720.10">
    <property type="entry name" value="Alkaline Phosphatase, subunit A"/>
    <property type="match status" value="1"/>
</dbReference>
<gene>
    <name evidence="1" type="ORF">SAMN05216285_0550</name>
</gene>
<dbReference type="AlphaFoldDB" id="A0A1I0M627"/>
<evidence type="ECO:0000313" key="2">
    <source>
        <dbReference type="Proteomes" id="UP000183275"/>
    </source>
</evidence>
<proteinExistence type="predicted"/>
<keyword evidence="2" id="KW-1185">Reference proteome</keyword>
<dbReference type="InterPro" id="IPR017850">
    <property type="entry name" value="Alkaline_phosphatase_core_sf"/>
</dbReference>